<dbReference type="InterPro" id="IPR041108">
    <property type="entry name" value="PP_kinase_C_1"/>
</dbReference>
<evidence type="ECO:0000256" key="8">
    <source>
        <dbReference type="SAM" id="MobiDB-lite"/>
    </source>
</evidence>
<evidence type="ECO:0000259" key="12">
    <source>
        <dbReference type="Pfam" id="PF17941"/>
    </source>
</evidence>
<feature type="binding site" evidence="6">
    <location>
        <position position="612"/>
    </location>
    <ligand>
        <name>ATP</name>
        <dbReference type="ChEBI" id="CHEBI:30616"/>
    </ligand>
</feature>
<dbReference type="Pfam" id="PF17941">
    <property type="entry name" value="PP_kinase_C_1"/>
    <property type="match status" value="1"/>
</dbReference>
<evidence type="ECO:0000256" key="1">
    <source>
        <dbReference type="ARBA" id="ARBA00022553"/>
    </source>
</evidence>
<feature type="domain" description="Polyphosphate kinase C-terminal" evidence="12">
    <location>
        <begin position="383"/>
        <end position="541"/>
    </location>
</feature>
<evidence type="ECO:0000256" key="4">
    <source>
        <dbReference type="ARBA" id="ARBA00022777"/>
    </source>
</evidence>
<evidence type="ECO:0000256" key="3">
    <source>
        <dbReference type="ARBA" id="ARBA00022741"/>
    </source>
</evidence>
<keyword evidence="6" id="KW-0479">Metal-binding</keyword>
<dbReference type="Pfam" id="PF13090">
    <property type="entry name" value="PP_kinase_C"/>
    <property type="match status" value="1"/>
</dbReference>
<evidence type="ECO:0000313" key="14">
    <source>
        <dbReference type="Proteomes" id="UP001236559"/>
    </source>
</evidence>
<feature type="domain" description="Polyphosphate kinase N-terminal" evidence="10">
    <location>
        <begin position="62"/>
        <end position="164"/>
    </location>
</feature>
<evidence type="ECO:0000259" key="9">
    <source>
        <dbReference type="Pfam" id="PF02503"/>
    </source>
</evidence>
<accession>A0ABU0AWL2</accession>
<evidence type="ECO:0000313" key="13">
    <source>
        <dbReference type="EMBL" id="MDQ0275637.1"/>
    </source>
</evidence>
<dbReference type="InterPro" id="IPR025200">
    <property type="entry name" value="PPK_C_dom2"/>
</dbReference>
<comment type="caution">
    <text evidence="13">The sequence shown here is derived from an EMBL/GenBank/DDBJ whole genome shotgun (WGS) entry which is preliminary data.</text>
</comment>
<dbReference type="SUPFAM" id="SSF140356">
    <property type="entry name" value="PPK N-terminal domain-like"/>
    <property type="match status" value="1"/>
</dbReference>
<comment type="catalytic activity">
    <reaction evidence="6 7">
        <text>[phosphate](n) + ATP = [phosphate](n+1) + ADP</text>
        <dbReference type="Rhea" id="RHEA:19573"/>
        <dbReference type="Rhea" id="RHEA-COMP:9859"/>
        <dbReference type="Rhea" id="RHEA-COMP:14280"/>
        <dbReference type="ChEBI" id="CHEBI:16838"/>
        <dbReference type="ChEBI" id="CHEBI:30616"/>
        <dbReference type="ChEBI" id="CHEBI:456216"/>
        <dbReference type="EC" id="2.7.4.1"/>
    </reaction>
</comment>
<dbReference type="SUPFAM" id="SSF56024">
    <property type="entry name" value="Phospholipase D/nuclease"/>
    <property type="match status" value="2"/>
</dbReference>
<organism evidence="13 14">
    <name type="scientific">Peptoniphilus koenoeneniae</name>
    <dbReference type="NCBI Taxonomy" id="507751"/>
    <lineage>
        <taxon>Bacteria</taxon>
        <taxon>Bacillati</taxon>
        <taxon>Bacillota</taxon>
        <taxon>Tissierellia</taxon>
        <taxon>Tissierellales</taxon>
        <taxon>Peptoniphilaceae</taxon>
        <taxon>Peptoniphilus</taxon>
    </lineage>
</organism>
<dbReference type="Gene3D" id="1.20.58.310">
    <property type="entry name" value="Polyphosphate kinase N-terminal domain"/>
    <property type="match status" value="1"/>
</dbReference>
<feature type="binding site" evidence="6">
    <location>
        <position position="519"/>
    </location>
    <ligand>
        <name>ATP</name>
        <dbReference type="ChEBI" id="CHEBI:30616"/>
    </ligand>
</feature>
<dbReference type="GO" id="GO:0008976">
    <property type="term" value="F:polyphosphate kinase activity"/>
    <property type="evidence" value="ECO:0007669"/>
    <property type="project" value="UniProtKB-EC"/>
</dbReference>
<dbReference type="HAMAP" id="MF_00347">
    <property type="entry name" value="Polyphosphate_kinase"/>
    <property type="match status" value="1"/>
</dbReference>
<feature type="region of interest" description="Disordered" evidence="8">
    <location>
        <begin position="1"/>
        <end position="35"/>
    </location>
</feature>
<sequence length="755" mass="88674">METEKVEEKKKIETSNKDEKIEEKEKIDSSNKDEKIEENEEVYITDKEEKLTRRGAKIYMQSRELSWLRFNERVLEEANSDLTPALEKLKFIAIFTSNLTEYFMVRVGRLSDYALIKGDYIDNKTKMTPEEQLKLIYKDVKRLYKKKDEIYSEVEKNLRRKGIRNLKIEELDDEENKYVKNFFKKFIKPILSPQIVDFHNPFPFLENDRPYIAVEIDQKGEKSYGLVITPQAMPKYIRLPGKRGKFTYVLMENILHKYAKSIFKGYKITDTAIINVTRNSDLSADDEAAEDSIDYKSYMKKILKKRNRLNPVRLESDRPLSDSMKKFFMEKLIISEEQIYVVNSPIHMDYAFDLEGEKLQNIEEILYSAFSPERESQIKGGSIIKAIEKKDYLFAYPYESMDIFVNLIKEAAETKDVISIKITIYRLAKNSKLVEYLCKAAENGKNVTVLMELKARFDEKQNLDYAQILYDAGCNIVYGFDQFKVHSKICLITYRQNNEIENITQIGTGNYNEKTAKQYTDFSFITADPMIGQDATEFFFNVCTGIVNGSYEKILQSPFAIKEKILELIEREMKKGKEGYIFLKMNSLTDYDLIKKLRDASEKGVQIKLIIRGISCLLPGVKDNTENIEIRSIVGRFLEHPRVYIFGQNEDQQIYISSADLMTRNMERRVEIASPIRDRAIRAEILHYMDTQWEDDLQGRRMGPDGKYYKIKEDGSLDCQKYFIDYYKKKEVEDIKIEEKKESFFRRILNKIKGN</sequence>
<feature type="binding site" evidence="6">
    <location>
        <position position="456"/>
    </location>
    <ligand>
        <name>Mg(2+)</name>
        <dbReference type="ChEBI" id="CHEBI:18420"/>
    </ligand>
</feature>
<dbReference type="Pfam" id="PF02503">
    <property type="entry name" value="PP_kinase"/>
    <property type="match status" value="1"/>
</dbReference>
<feature type="domain" description="Polyphosphate kinase C-terminal" evidence="11">
    <location>
        <begin position="556"/>
        <end position="716"/>
    </location>
</feature>
<evidence type="ECO:0000256" key="5">
    <source>
        <dbReference type="ARBA" id="ARBA00022840"/>
    </source>
</evidence>
<evidence type="ECO:0000256" key="2">
    <source>
        <dbReference type="ARBA" id="ARBA00022679"/>
    </source>
</evidence>
<reference evidence="13 14" key="1">
    <citation type="submission" date="2023-07" db="EMBL/GenBank/DDBJ databases">
        <title>Genomic Encyclopedia of Type Strains, Phase IV (KMG-IV): sequencing the most valuable type-strain genomes for metagenomic binning, comparative biology and taxonomic classification.</title>
        <authorList>
            <person name="Goeker M."/>
        </authorList>
    </citation>
    <scope>NUCLEOTIDE SEQUENCE [LARGE SCALE GENOMIC DNA]</scope>
    <source>
        <strain evidence="13 14">DSM 22616</strain>
    </source>
</reference>
<dbReference type="NCBIfam" id="NF003917">
    <property type="entry name" value="PRK05443.1-1"/>
    <property type="match status" value="1"/>
</dbReference>
<gene>
    <name evidence="6" type="primary">ppk</name>
    <name evidence="13" type="ORF">J2S72_001667</name>
</gene>
<keyword evidence="14" id="KW-1185">Reference proteome</keyword>
<comment type="function">
    <text evidence="6 7">Catalyzes the reversible transfer of the terminal phosphate of ATP to form a long-chain polyphosphate (polyP).</text>
</comment>
<feature type="binding site" evidence="6">
    <location>
        <position position="98"/>
    </location>
    <ligand>
        <name>ATP</name>
        <dbReference type="ChEBI" id="CHEBI:30616"/>
    </ligand>
</feature>
<dbReference type="RefSeq" id="WP_307495334.1">
    <property type="nucleotide sequence ID" value="NZ_JAUSTN010000010.1"/>
</dbReference>
<dbReference type="InterPro" id="IPR036832">
    <property type="entry name" value="PPK_N_dom_sf"/>
</dbReference>
<name>A0ABU0AWL2_9FIRM</name>
<keyword evidence="2 6" id="KW-0808">Transferase</keyword>
<dbReference type="InterPro" id="IPR003414">
    <property type="entry name" value="PP_kinase"/>
</dbReference>
<dbReference type="InterPro" id="IPR025198">
    <property type="entry name" value="PPK_N_dom"/>
</dbReference>
<feature type="binding site" evidence="6">
    <location>
        <position position="640"/>
    </location>
    <ligand>
        <name>ATP</name>
        <dbReference type="ChEBI" id="CHEBI:30616"/>
    </ligand>
</feature>
<dbReference type="PANTHER" id="PTHR30218">
    <property type="entry name" value="POLYPHOSPHATE KINASE"/>
    <property type="match status" value="1"/>
</dbReference>
<comment type="cofactor">
    <cofactor evidence="6">
        <name>Mg(2+)</name>
        <dbReference type="ChEBI" id="CHEBI:18420"/>
    </cofactor>
</comment>
<dbReference type="PIRSF" id="PIRSF015589">
    <property type="entry name" value="PP_kinase"/>
    <property type="match status" value="1"/>
</dbReference>
<feature type="domain" description="Polyphosphate kinase middle" evidence="9">
    <location>
        <begin position="174"/>
        <end position="353"/>
    </location>
</feature>
<evidence type="ECO:0000259" key="11">
    <source>
        <dbReference type="Pfam" id="PF13090"/>
    </source>
</evidence>
<dbReference type="EC" id="2.7.4.1" evidence="6 7"/>
<dbReference type="InterPro" id="IPR036830">
    <property type="entry name" value="PP_kinase_middle_dom_sf"/>
</dbReference>
<dbReference type="Proteomes" id="UP001236559">
    <property type="component" value="Unassembled WGS sequence"/>
</dbReference>
<protein>
    <recommendedName>
        <fullName evidence="6 7">Polyphosphate kinase</fullName>
        <ecNumber evidence="6 7">2.7.4.1</ecNumber>
    </recommendedName>
    <alternativeName>
        <fullName evidence="6">ATP-polyphosphate phosphotransferase</fullName>
    </alternativeName>
    <alternativeName>
        <fullName evidence="6">Polyphosphoric acid kinase</fullName>
    </alternativeName>
</protein>
<evidence type="ECO:0000256" key="6">
    <source>
        <dbReference type="HAMAP-Rule" id="MF_00347"/>
    </source>
</evidence>
<keyword evidence="3 6" id="KW-0547">Nucleotide-binding</keyword>
<feature type="active site" description="Phosphohistidine intermediate" evidence="6">
    <location>
        <position position="486"/>
    </location>
</feature>
<dbReference type="EMBL" id="JAUSTN010000010">
    <property type="protein sequence ID" value="MDQ0275637.1"/>
    <property type="molecule type" value="Genomic_DNA"/>
</dbReference>
<keyword evidence="5 6" id="KW-0067">ATP-binding</keyword>
<dbReference type="SUPFAM" id="SSF143724">
    <property type="entry name" value="PHP14-like"/>
    <property type="match status" value="1"/>
</dbReference>
<dbReference type="Pfam" id="PF13089">
    <property type="entry name" value="PP_kinase_N"/>
    <property type="match status" value="1"/>
</dbReference>
<dbReference type="Gene3D" id="3.30.870.10">
    <property type="entry name" value="Endonuclease Chain A"/>
    <property type="match status" value="2"/>
</dbReference>
<feature type="binding site" evidence="6">
    <location>
        <position position="426"/>
    </location>
    <ligand>
        <name>Mg(2+)</name>
        <dbReference type="ChEBI" id="CHEBI:18420"/>
    </ligand>
</feature>
<keyword evidence="1 6" id="KW-0597">Phosphoprotein</keyword>
<comment type="PTM">
    <text evidence="6 7">An intermediate of this reaction is the autophosphorylated ppk in which a phosphate is covalently linked to a histidine residue through a N-P bond.</text>
</comment>
<proteinExistence type="inferred from homology"/>
<dbReference type="NCBIfam" id="TIGR03705">
    <property type="entry name" value="poly_P_kin"/>
    <property type="match status" value="1"/>
</dbReference>
<keyword evidence="4 6" id="KW-0418">Kinase</keyword>
<dbReference type="InterPro" id="IPR024953">
    <property type="entry name" value="PP_kinase_middle"/>
</dbReference>
<dbReference type="PANTHER" id="PTHR30218:SF0">
    <property type="entry name" value="POLYPHOSPHATE KINASE"/>
    <property type="match status" value="1"/>
</dbReference>
<comment type="similarity">
    <text evidence="6 7">Belongs to the polyphosphate kinase 1 (PPK1) family.</text>
</comment>
<dbReference type="Gene3D" id="3.30.1840.10">
    <property type="entry name" value="Polyphosphate kinase middle domain"/>
    <property type="match status" value="1"/>
</dbReference>
<keyword evidence="6" id="KW-0460">Magnesium</keyword>
<evidence type="ECO:0000259" key="10">
    <source>
        <dbReference type="Pfam" id="PF13089"/>
    </source>
</evidence>
<evidence type="ECO:0000256" key="7">
    <source>
        <dbReference type="RuleBase" id="RU003800"/>
    </source>
</evidence>